<dbReference type="SUPFAM" id="SSF53756">
    <property type="entry name" value="UDP-Glycosyltransferase/glycogen phosphorylase"/>
    <property type="match status" value="1"/>
</dbReference>
<keyword evidence="3" id="KW-1185">Reference proteome</keyword>
<dbReference type="RefSeq" id="WP_014219257.1">
    <property type="nucleotide sequence ID" value="NZ_LWBO01000021.1"/>
</dbReference>
<dbReference type="EMBL" id="LWBO01000021">
    <property type="protein sequence ID" value="OQP45200.1"/>
    <property type="molecule type" value="Genomic_DNA"/>
</dbReference>
<comment type="caution">
    <text evidence="2">The sequence shown here is derived from an EMBL/GenBank/DDBJ whole genome shotgun (WGS) entry which is preliminary data.</text>
</comment>
<sequence>MNAKQVQLASLVSYKIFPPVMGGQRAVALYCKYIARHVRFMIITTSNNDPAAADGYEVLPVWNNSPLRYMNLFKFFTIRSVIRRQQITHLQLEHPYFGWLGLLLKWFTGVRLVVRSHNIEGLRWKMMGKWWWKILWQYEKYVHRQADYNFFITDDDRRYAIEHFKLLPQRCLLITYGIEWNTPPAANEKEAARKILLSKHAIPADHCILLFNGAFNYKPNLDALERIINEVYPALQKNSSFTYTILICGKDIPPAVSKLNLPNFTIAGFVDDITTYLKGADIFLNPITEGGGIKTKLVEALGYNMSAVSTSHGAIGIDAAICNGKLQITDNISTDFAEKIIQLAAYKANIPPAFFDEFYWDNIAQKAARFIAN</sequence>
<accession>A0ABX3NTZ5</accession>
<dbReference type="Proteomes" id="UP000192277">
    <property type="component" value="Unassembled WGS sequence"/>
</dbReference>
<dbReference type="InterPro" id="IPR028098">
    <property type="entry name" value="Glyco_trans_4-like_N"/>
</dbReference>
<dbReference type="Pfam" id="PF13439">
    <property type="entry name" value="Glyco_transf_4"/>
    <property type="match status" value="1"/>
</dbReference>
<evidence type="ECO:0000259" key="1">
    <source>
        <dbReference type="Pfam" id="PF13439"/>
    </source>
</evidence>
<protein>
    <recommendedName>
        <fullName evidence="1">Glycosyltransferase subfamily 4-like N-terminal domain-containing protein</fullName>
    </recommendedName>
</protein>
<name>A0ABX3NTZ5_9BACT</name>
<reference evidence="2 3" key="1">
    <citation type="submission" date="2016-04" db="EMBL/GenBank/DDBJ databases">
        <authorList>
            <person name="Chen L."/>
            <person name="Zhuang W."/>
            <person name="Wang G."/>
        </authorList>
    </citation>
    <scope>NUCLEOTIDE SEQUENCE [LARGE SCALE GENOMIC DNA]</scope>
    <source>
        <strain evidence="3">GR20</strain>
    </source>
</reference>
<evidence type="ECO:0000313" key="3">
    <source>
        <dbReference type="Proteomes" id="UP000192277"/>
    </source>
</evidence>
<dbReference type="Pfam" id="PF13692">
    <property type="entry name" value="Glyco_trans_1_4"/>
    <property type="match status" value="1"/>
</dbReference>
<organism evidence="2 3">
    <name type="scientific">Niastella koreensis</name>
    <dbReference type="NCBI Taxonomy" id="354356"/>
    <lineage>
        <taxon>Bacteria</taxon>
        <taxon>Pseudomonadati</taxon>
        <taxon>Bacteroidota</taxon>
        <taxon>Chitinophagia</taxon>
        <taxon>Chitinophagales</taxon>
        <taxon>Chitinophagaceae</taxon>
        <taxon>Niastella</taxon>
    </lineage>
</organism>
<gene>
    <name evidence="2" type="ORF">A4D02_34070</name>
</gene>
<dbReference type="Gene3D" id="3.40.50.2000">
    <property type="entry name" value="Glycogen Phosphorylase B"/>
    <property type="match status" value="2"/>
</dbReference>
<evidence type="ECO:0000313" key="2">
    <source>
        <dbReference type="EMBL" id="OQP45200.1"/>
    </source>
</evidence>
<feature type="domain" description="Glycosyltransferase subfamily 4-like N-terminal" evidence="1">
    <location>
        <begin position="22"/>
        <end position="178"/>
    </location>
</feature>
<proteinExistence type="predicted"/>